<keyword evidence="11" id="KW-1185">Reference proteome</keyword>
<evidence type="ECO:0000313" key="11">
    <source>
        <dbReference type="Proteomes" id="UP000077755"/>
    </source>
</evidence>
<dbReference type="EMBL" id="LNRQ01000001">
    <property type="protein sequence ID" value="KZN11733.1"/>
    <property type="molecule type" value="Genomic_DNA"/>
</dbReference>
<dbReference type="GO" id="GO:0003677">
    <property type="term" value="F:DNA binding"/>
    <property type="evidence" value="ECO:0007669"/>
    <property type="project" value="UniProtKB-KW"/>
</dbReference>
<dbReference type="EMBL" id="CP093343">
    <property type="protein sequence ID" value="WOG85548.1"/>
    <property type="molecule type" value="Genomic_DNA"/>
</dbReference>
<evidence type="ECO:0000256" key="5">
    <source>
        <dbReference type="ARBA" id="ARBA00023163"/>
    </source>
</evidence>
<evidence type="ECO:0000256" key="6">
    <source>
        <dbReference type="ARBA" id="ARBA00023242"/>
    </source>
</evidence>
<evidence type="ECO:0000256" key="3">
    <source>
        <dbReference type="ARBA" id="ARBA00023054"/>
    </source>
</evidence>
<evidence type="ECO:0000256" key="1">
    <source>
        <dbReference type="ARBA" id="ARBA00004049"/>
    </source>
</evidence>
<keyword evidence="4" id="KW-0238">DNA-binding</keyword>
<dbReference type="PANTHER" id="PTHR46373">
    <property type="entry name" value="PROTEIN RKD4"/>
    <property type="match status" value="1"/>
</dbReference>
<dbReference type="Gramene" id="KZN11733">
    <property type="protein sequence ID" value="KZN11733"/>
    <property type="gene ID" value="DCAR_004389"/>
</dbReference>
<accession>A0A162B9P9</accession>
<feature type="compositionally biased region" description="Basic and acidic residues" evidence="7">
    <location>
        <begin position="8"/>
        <end position="19"/>
    </location>
</feature>
<evidence type="ECO:0000256" key="7">
    <source>
        <dbReference type="SAM" id="MobiDB-lite"/>
    </source>
</evidence>
<comment type="function">
    <text evidence="1">Putative transcription factor.</text>
</comment>
<proteinExistence type="predicted"/>
<dbReference type="STRING" id="79200.A0A162B9P9"/>
<reference evidence="9" key="1">
    <citation type="journal article" date="2016" name="Nat. Genet.">
        <title>A high-quality carrot genome assembly provides new insights into carotenoid accumulation and asterid genome evolution.</title>
        <authorList>
            <person name="Iorizzo M."/>
            <person name="Ellison S."/>
            <person name="Senalik D."/>
            <person name="Zeng P."/>
            <person name="Satapoomin P."/>
            <person name="Huang J."/>
            <person name="Bowman M."/>
            <person name="Iovene M."/>
            <person name="Sanseverino W."/>
            <person name="Cavagnaro P."/>
            <person name="Yildiz M."/>
            <person name="Macko-Podgorni A."/>
            <person name="Moranska E."/>
            <person name="Grzebelus E."/>
            <person name="Grzebelus D."/>
            <person name="Ashrafi H."/>
            <person name="Zheng Z."/>
            <person name="Cheng S."/>
            <person name="Spooner D."/>
            <person name="Van Deynze A."/>
            <person name="Simon P."/>
        </authorList>
    </citation>
    <scope>NUCLEOTIDE SEQUENCE [LARGE SCALE GENOMIC DNA]</scope>
    <source>
        <tissue evidence="9">Leaf</tissue>
    </source>
</reference>
<dbReference type="InterPro" id="IPR044607">
    <property type="entry name" value="RKD-like"/>
</dbReference>
<evidence type="ECO:0000256" key="4">
    <source>
        <dbReference type="ARBA" id="ARBA00023125"/>
    </source>
</evidence>
<keyword evidence="2" id="KW-0805">Transcription regulation</keyword>
<feature type="region of interest" description="Disordered" evidence="7">
    <location>
        <begin position="63"/>
        <end position="90"/>
    </location>
</feature>
<keyword evidence="5" id="KW-0804">Transcription</keyword>
<reference evidence="10" key="2">
    <citation type="submission" date="2022-03" db="EMBL/GenBank/DDBJ databases">
        <title>Draft title - Genomic analysis of global carrot germplasm unveils the trajectory of domestication and the origin of high carotenoid orange carrot.</title>
        <authorList>
            <person name="Iorizzo M."/>
            <person name="Ellison S."/>
            <person name="Senalik D."/>
            <person name="Macko-Podgorni A."/>
            <person name="Grzebelus D."/>
            <person name="Bostan H."/>
            <person name="Rolling W."/>
            <person name="Curaba J."/>
            <person name="Simon P."/>
        </authorList>
    </citation>
    <scope>NUCLEOTIDE SEQUENCE</scope>
    <source>
        <tissue evidence="10">Leaf</tissue>
    </source>
</reference>
<keyword evidence="3" id="KW-0175">Coiled coil</keyword>
<name>A0A162B9P9_DAUCS</name>
<evidence type="ECO:0000313" key="9">
    <source>
        <dbReference type="EMBL" id="KZN11733.1"/>
    </source>
</evidence>
<dbReference type="Pfam" id="PF02042">
    <property type="entry name" value="RWP-RK"/>
    <property type="match status" value="1"/>
</dbReference>
<dbReference type="AlphaFoldDB" id="A0A162B9P9"/>
<dbReference type="Proteomes" id="UP000077755">
    <property type="component" value="Chromosome 1"/>
</dbReference>
<evidence type="ECO:0000259" key="8">
    <source>
        <dbReference type="PROSITE" id="PS51519"/>
    </source>
</evidence>
<dbReference type="OMA" id="MADPNTH"/>
<feature type="region of interest" description="Disordered" evidence="7">
    <location>
        <begin position="1"/>
        <end position="35"/>
    </location>
</feature>
<feature type="compositionally biased region" description="Polar residues" evidence="7">
    <location>
        <begin position="76"/>
        <end position="90"/>
    </location>
</feature>
<feature type="region of interest" description="Disordered" evidence="7">
    <location>
        <begin position="221"/>
        <end position="284"/>
    </location>
</feature>
<dbReference type="GO" id="GO:0003700">
    <property type="term" value="F:DNA-binding transcription factor activity"/>
    <property type="evidence" value="ECO:0007669"/>
    <property type="project" value="InterPro"/>
</dbReference>
<keyword evidence="6" id="KW-0539">Nucleus</keyword>
<protein>
    <recommendedName>
        <fullName evidence="8">RWP-RK domain-containing protein</fullName>
    </recommendedName>
</protein>
<evidence type="ECO:0000313" key="10">
    <source>
        <dbReference type="EMBL" id="WOG85548.1"/>
    </source>
</evidence>
<dbReference type="PANTHER" id="PTHR46373:SF5">
    <property type="entry name" value="RWP-RK DOMAIN PROTEIN"/>
    <property type="match status" value="1"/>
</dbReference>
<feature type="domain" description="RWP-RK" evidence="8">
    <location>
        <begin position="302"/>
        <end position="389"/>
    </location>
</feature>
<dbReference type="InterPro" id="IPR003035">
    <property type="entry name" value="RWP-RK_dom"/>
</dbReference>
<organism evidence="9">
    <name type="scientific">Daucus carota subsp. sativus</name>
    <name type="common">Carrot</name>
    <dbReference type="NCBI Taxonomy" id="79200"/>
    <lineage>
        <taxon>Eukaryota</taxon>
        <taxon>Viridiplantae</taxon>
        <taxon>Streptophyta</taxon>
        <taxon>Embryophyta</taxon>
        <taxon>Tracheophyta</taxon>
        <taxon>Spermatophyta</taxon>
        <taxon>Magnoliopsida</taxon>
        <taxon>eudicotyledons</taxon>
        <taxon>Gunneridae</taxon>
        <taxon>Pentapetalae</taxon>
        <taxon>asterids</taxon>
        <taxon>campanulids</taxon>
        <taxon>Apiales</taxon>
        <taxon>Apiaceae</taxon>
        <taxon>Apioideae</taxon>
        <taxon>Scandiceae</taxon>
        <taxon>Daucinae</taxon>
        <taxon>Daucus</taxon>
        <taxon>Daucus sect. Daucus</taxon>
    </lineage>
</organism>
<sequence length="414" mass="46960">MADPNTHVPDHHDPEHNSDESLGFDFQFSPPSGENIMLDEDVTKLVQERRKKMLNEDVIQIGLDTSQTGPSGGLNGQSNEDLSGNLNRDFSNFGNPTPLAQWPVPEQPYSCSCCQVLREIIHTIDGESRKFEIHGRVGEIFHGILEICRRDVHPPYKVYQMFDFCKETILDIKAFLVQYCEDRTDAGYTMVKDPLLEFNEALNIGSDWDYDPNADEFSLGSLMDIDDNTGQPPEEPDDSQPQARRNEKGSKGKGKLVVTEKGSKGKGKLVANEKGSKGSKGKGKLVVNEASKKVSKRTKNKAKSIYKEGRRIYKEQRVFTSQLEMKDFADYLHLPMYAAAKKYDISSRALKNLCDRKSFTWPYEKIKKCERQIKRNRAVLNSSVDAKEKRRVEAEIIELEQEIASLLAPTFKDK</sequence>
<dbReference type="PROSITE" id="PS51519">
    <property type="entry name" value="RWP_RK"/>
    <property type="match status" value="1"/>
</dbReference>
<evidence type="ECO:0000256" key="2">
    <source>
        <dbReference type="ARBA" id="ARBA00023015"/>
    </source>
</evidence>
<gene>
    <name evidence="9" type="ORF">DCAR_004389</name>
    <name evidence="10" type="ORF">DCAR_0104739</name>
</gene>